<evidence type="ECO:0000256" key="1">
    <source>
        <dbReference type="SAM" id="MobiDB-lite"/>
    </source>
</evidence>
<sequence length="89" mass="8952">MLELCQTDGGCDDISAPSAAFKALAIRSDAQIVAFFGAFAGLLEDDAAWSGITEANAHDVADARASGRSTGQPALGSSAGDGMKRCTTA</sequence>
<dbReference type="RefSeq" id="WP_176638383.1">
    <property type="nucleotide sequence ID" value="NZ_JABXXP010000001.1"/>
</dbReference>
<dbReference type="EMBL" id="JABXXP010000001">
    <property type="protein sequence ID" value="NVN09585.1"/>
    <property type="molecule type" value="Genomic_DNA"/>
</dbReference>
<reference evidence="2 3" key="1">
    <citation type="submission" date="2020-06" db="EMBL/GenBank/DDBJ databases">
        <title>Description of novel acetic acid bacteria.</title>
        <authorList>
            <person name="Sombolestani A."/>
        </authorList>
    </citation>
    <scope>NUCLEOTIDE SEQUENCE [LARGE SCALE GENOMIC DNA]</scope>
    <source>
        <strain evidence="2 3">LMG 31431</strain>
    </source>
</reference>
<evidence type="ECO:0000313" key="2">
    <source>
        <dbReference type="EMBL" id="NVN09585.1"/>
    </source>
</evidence>
<feature type="region of interest" description="Disordered" evidence="1">
    <location>
        <begin position="61"/>
        <end position="89"/>
    </location>
</feature>
<organism evidence="2 3">
    <name type="scientific">Nguyenibacter vanlangensis</name>
    <dbReference type="NCBI Taxonomy" id="1216886"/>
    <lineage>
        <taxon>Bacteria</taxon>
        <taxon>Pseudomonadati</taxon>
        <taxon>Pseudomonadota</taxon>
        <taxon>Alphaproteobacteria</taxon>
        <taxon>Acetobacterales</taxon>
        <taxon>Acetobacteraceae</taxon>
        <taxon>Nguyenibacter</taxon>
    </lineage>
</organism>
<accession>A0A7Y7ITL1</accession>
<evidence type="ECO:0000313" key="3">
    <source>
        <dbReference type="Proteomes" id="UP000534870"/>
    </source>
</evidence>
<comment type="caution">
    <text evidence="2">The sequence shown here is derived from an EMBL/GenBank/DDBJ whole genome shotgun (WGS) entry which is preliminary data.</text>
</comment>
<gene>
    <name evidence="2" type="ORF">HUK84_00165</name>
</gene>
<proteinExistence type="predicted"/>
<name>A0A7Y7ITL1_9PROT</name>
<dbReference type="AlphaFoldDB" id="A0A7Y7ITL1"/>
<dbReference type="Proteomes" id="UP000534870">
    <property type="component" value="Unassembled WGS sequence"/>
</dbReference>
<protein>
    <submittedName>
        <fullName evidence="2">Uncharacterized protein</fullName>
    </submittedName>
</protein>